<organism evidence="1 2">
    <name type="scientific">Streptomyces capitiformicae</name>
    <dbReference type="NCBI Taxonomy" id="2014920"/>
    <lineage>
        <taxon>Bacteria</taxon>
        <taxon>Bacillati</taxon>
        <taxon>Actinomycetota</taxon>
        <taxon>Actinomycetes</taxon>
        <taxon>Kitasatosporales</taxon>
        <taxon>Streptomycetaceae</taxon>
        <taxon>Streptomyces</taxon>
    </lineage>
</organism>
<proteinExistence type="predicted"/>
<comment type="caution">
    <text evidence="1">The sequence shown here is derived from an EMBL/GenBank/DDBJ whole genome shotgun (WGS) entry which is preliminary data.</text>
</comment>
<evidence type="ECO:0000313" key="1">
    <source>
        <dbReference type="EMBL" id="GHE50353.1"/>
    </source>
</evidence>
<dbReference type="RefSeq" id="WP_229914252.1">
    <property type="nucleotide sequence ID" value="NZ_BNAT01000034.1"/>
</dbReference>
<dbReference type="AlphaFoldDB" id="A0A918ZGK0"/>
<protein>
    <submittedName>
        <fullName evidence="1">Uncharacterized protein</fullName>
    </submittedName>
</protein>
<name>A0A918ZGK0_9ACTN</name>
<reference evidence="1" key="1">
    <citation type="journal article" date="2014" name="Int. J. Syst. Evol. Microbiol.">
        <title>Complete genome sequence of Corynebacterium casei LMG S-19264T (=DSM 44701T), isolated from a smear-ripened cheese.</title>
        <authorList>
            <consortium name="US DOE Joint Genome Institute (JGI-PGF)"/>
            <person name="Walter F."/>
            <person name="Albersmeier A."/>
            <person name="Kalinowski J."/>
            <person name="Ruckert C."/>
        </authorList>
    </citation>
    <scope>NUCLEOTIDE SEQUENCE</scope>
    <source>
        <strain evidence="1">CGMCC 4.7403</strain>
    </source>
</reference>
<evidence type="ECO:0000313" key="2">
    <source>
        <dbReference type="Proteomes" id="UP000603227"/>
    </source>
</evidence>
<dbReference type="EMBL" id="BNAT01000034">
    <property type="protein sequence ID" value="GHE50353.1"/>
    <property type="molecule type" value="Genomic_DNA"/>
</dbReference>
<reference evidence="1" key="2">
    <citation type="submission" date="2020-09" db="EMBL/GenBank/DDBJ databases">
        <authorList>
            <person name="Sun Q."/>
            <person name="Zhou Y."/>
        </authorList>
    </citation>
    <scope>NUCLEOTIDE SEQUENCE</scope>
    <source>
        <strain evidence="1">CGMCC 4.7403</strain>
    </source>
</reference>
<dbReference type="Proteomes" id="UP000603227">
    <property type="component" value="Unassembled WGS sequence"/>
</dbReference>
<keyword evidence="2" id="KW-1185">Reference proteome</keyword>
<gene>
    <name evidence="1" type="ORF">GCM10017771_72310</name>
</gene>
<sequence>MALKLQVDMCMCLVEVYETELSSEDKKHLAFVLALAGSAEQPASKGGKAAVQKIAEKLVYQYLRGRM</sequence>
<accession>A0A918ZGK0</accession>